<evidence type="ECO:0000256" key="5">
    <source>
        <dbReference type="ARBA" id="ARBA00023136"/>
    </source>
</evidence>
<evidence type="ECO:0000313" key="9">
    <source>
        <dbReference type="EMBL" id="MCF2528337.1"/>
    </source>
</evidence>
<dbReference type="PANTHER" id="PTHR30287">
    <property type="entry name" value="MEMBRANE COMPONENT OF PREDICTED ABC SUPERFAMILY METABOLITE UPTAKE TRANSPORTER"/>
    <property type="match status" value="1"/>
</dbReference>
<reference evidence="9" key="1">
    <citation type="submission" date="2022-01" db="EMBL/GenBank/DDBJ databases">
        <title>Genome-Based Taxonomic Classification of the Phylum Actinobacteria.</title>
        <authorList>
            <person name="Gao Y."/>
        </authorList>
    </citation>
    <scope>NUCLEOTIDE SEQUENCE</scope>
    <source>
        <strain evidence="9">KLBMP 8922</strain>
    </source>
</reference>
<keyword evidence="4 6" id="KW-1133">Transmembrane helix</keyword>
<feature type="transmembrane region" description="Helical" evidence="6">
    <location>
        <begin position="596"/>
        <end position="618"/>
    </location>
</feature>
<organism evidence="9 10">
    <name type="scientific">Yinghuangia soli</name>
    <dbReference type="NCBI Taxonomy" id="2908204"/>
    <lineage>
        <taxon>Bacteria</taxon>
        <taxon>Bacillati</taxon>
        <taxon>Actinomycetota</taxon>
        <taxon>Actinomycetes</taxon>
        <taxon>Kitasatosporales</taxon>
        <taxon>Streptomycetaceae</taxon>
        <taxon>Yinghuangia</taxon>
    </lineage>
</organism>
<evidence type="ECO:0000259" key="8">
    <source>
        <dbReference type="Pfam" id="PF02687"/>
    </source>
</evidence>
<dbReference type="AlphaFoldDB" id="A0AA41PZ99"/>
<feature type="chain" id="PRO_5041466766" evidence="7">
    <location>
        <begin position="37"/>
        <end position="633"/>
    </location>
</feature>
<comment type="caution">
    <text evidence="9">The sequence shown here is derived from an EMBL/GenBank/DDBJ whole genome shotgun (WGS) entry which is preliminary data.</text>
</comment>
<keyword evidence="10" id="KW-1185">Reference proteome</keyword>
<keyword evidence="2" id="KW-1003">Cell membrane</keyword>
<evidence type="ECO:0000256" key="1">
    <source>
        <dbReference type="ARBA" id="ARBA00004651"/>
    </source>
</evidence>
<protein>
    <submittedName>
        <fullName evidence="9">FtsX-like permease family protein</fullName>
    </submittedName>
</protein>
<feature type="transmembrane region" description="Helical" evidence="6">
    <location>
        <begin position="52"/>
        <end position="77"/>
    </location>
</feature>
<dbReference type="EMBL" id="JAKFHA010000006">
    <property type="protein sequence ID" value="MCF2528337.1"/>
    <property type="molecule type" value="Genomic_DNA"/>
</dbReference>
<evidence type="ECO:0000256" key="6">
    <source>
        <dbReference type="SAM" id="Phobius"/>
    </source>
</evidence>
<dbReference type="InterPro" id="IPR003838">
    <property type="entry name" value="ABC3_permease_C"/>
</dbReference>
<evidence type="ECO:0000313" key="10">
    <source>
        <dbReference type="Proteomes" id="UP001165378"/>
    </source>
</evidence>
<evidence type="ECO:0000256" key="3">
    <source>
        <dbReference type="ARBA" id="ARBA00022692"/>
    </source>
</evidence>
<evidence type="ECO:0000256" key="2">
    <source>
        <dbReference type="ARBA" id="ARBA00022475"/>
    </source>
</evidence>
<feature type="transmembrane region" description="Helical" evidence="6">
    <location>
        <begin position="147"/>
        <end position="168"/>
    </location>
</feature>
<evidence type="ECO:0000256" key="7">
    <source>
        <dbReference type="SAM" id="SignalP"/>
    </source>
</evidence>
<gene>
    <name evidence="9" type="ORF">LZ495_14070</name>
</gene>
<feature type="transmembrane region" description="Helical" evidence="6">
    <location>
        <begin position="503"/>
        <end position="528"/>
    </location>
</feature>
<evidence type="ECO:0000256" key="4">
    <source>
        <dbReference type="ARBA" id="ARBA00022989"/>
    </source>
</evidence>
<comment type="subcellular location">
    <subcellularLocation>
        <location evidence="1">Cell membrane</location>
        <topology evidence="1">Multi-pass membrane protein</topology>
    </subcellularLocation>
</comment>
<dbReference type="PANTHER" id="PTHR30287:SF1">
    <property type="entry name" value="INNER MEMBRANE PROTEIN"/>
    <property type="match status" value="1"/>
</dbReference>
<dbReference type="Pfam" id="PF02687">
    <property type="entry name" value="FtsX"/>
    <property type="match status" value="2"/>
</dbReference>
<feature type="transmembrane region" description="Helical" evidence="6">
    <location>
        <begin position="104"/>
        <end position="127"/>
    </location>
</feature>
<dbReference type="GO" id="GO:0005886">
    <property type="term" value="C:plasma membrane"/>
    <property type="evidence" value="ECO:0007669"/>
    <property type="project" value="UniProtKB-SubCell"/>
</dbReference>
<feature type="transmembrane region" description="Helical" evidence="6">
    <location>
        <begin position="228"/>
        <end position="249"/>
    </location>
</feature>
<feature type="domain" description="ABC3 transporter permease C-terminal" evidence="8">
    <location>
        <begin position="506"/>
        <end position="622"/>
    </location>
</feature>
<accession>A0AA41PZ99</accession>
<dbReference type="InterPro" id="IPR038766">
    <property type="entry name" value="Membrane_comp_ABC_pdt"/>
</dbReference>
<keyword evidence="5 6" id="KW-0472">Membrane</keyword>
<feature type="signal peptide" evidence="7">
    <location>
        <begin position="1"/>
        <end position="36"/>
    </location>
</feature>
<keyword evidence="3 6" id="KW-0812">Transmembrane</keyword>
<name>A0AA41PZ99_9ACTN</name>
<feature type="transmembrane region" description="Helical" evidence="6">
    <location>
        <begin position="195"/>
        <end position="216"/>
    </location>
</feature>
<feature type="transmembrane region" description="Helical" evidence="6">
    <location>
        <begin position="556"/>
        <end position="584"/>
    </location>
</feature>
<feature type="domain" description="ABC3 transporter permease C-terminal" evidence="8">
    <location>
        <begin position="58"/>
        <end position="172"/>
    </location>
</feature>
<dbReference type="RefSeq" id="WP_235052497.1">
    <property type="nucleotide sequence ID" value="NZ_JAKFHA010000006.1"/>
</dbReference>
<sequence>MGKRRYADLAGSFATLVFGVAIVAMMLLALASSATADGCGDDSDALVTTNALTGTAVGTTTFAAVFVVASTFSFAVARRRREFALLRSIGATPRQVRRIVMREALAVSVPAGVLGCVLGRAAAGPFVDWLGNAGLAPEWLTLRDAMWPLYTAFAVGVAVALAGASVAARQASGVRPVEALRQASLDSAGGSRVRIWIGALVLAAAFGFLLWTAVVTPGEAVHRKHRTLAPMLIVPGVALLAPVLVGPPLRALGRLVGRREPVALELARCGAASTPRRTAATVAPVLMAVALATGLLGGTDSAEDAGARDAADRLNAELVVTARDGALDPQAVDDLRTVPGTAVAAPVPTDIKLLAPGDVWINAKAWTLDPRDLARTMNLPLVGGQLEALADDTVVVTDDWARPDVGGMLAVRLPDGARHELRITATVKEGMGGTPLLLTSRHAPAGGRAFAAFVDLPEEPAAAAAAEQAVREAAARHGVTVQTKKEWARGGQGPEVEERRRNAVYVVLGIVLLYAAFAIANTAAASAADQAPAWRALRLAGATRAQVLRTAALESVLMVALGLLLAGVAAAATLGPLWLALLLLVGPIGLTVPWGAIALIAAACAAVAVPAGVAAASVTLRRSAGEMSAATRG</sequence>
<proteinExistence type="predicted"/>
<dbReference type="Proteomes" id="UP001165378">
    <property type="component" value="Unassembled WGS sequence"/>
</dbReference>
<keyword evidence="7" id="KW-0732">Signal</keyword>